<evidence type="ECO:0000313" key="3">
    <source>
        <dbReference type="EMBL" id="ASJ74274.1"/>
    </source>
</evidence>
<feature type="signal peptide" evidence="2">
    <location>
        <begin position="1"/>
        <end position="26"/>
    </location>
</feature>
<reference evidence="3 4" key="1">
    <citation type="submission" date="2016-12" db="EMBL/GenBank/DDBJ databases">
        <authorList>
            <person name="Song W.-J."/>
            <person name="Kurnit D.M."/>
        </authorList>
    </citation>
    <scope>NUCLEOTIDE SEQUENCE [LARGE SCALE GENOMIC DNA]</scope>
    <source>
        <strain evidence="3 4">IMCC3135</strain>
    </source>
</reference>
<evidence type="ECO:0000313" key="4">
    <source>
        <dbReference type="Proteomes" id="UP000250079"/>
    </source>
</evidence>
<keyword evidence="2" id="KW-0732">Signal</keyword>
<proteinExistence type="predicted"/>
<name>A0A2Z2P3C6_9GAMM</name>
<sequence>MRLNYDLKAYCLCAMFGVLVPCSNAAASSVEILVDAALDESSLRTANEVALQVAGAAGDENSVGVVIFDEVFQRSTDLTVADDAHLERISQVFSNVKPSEFSNIAVGIEKGISELSTEGGVLLVFGNSDILLADANAVAKYSDWLELVLLPDAASKSIAIILAVPQNAPPSALSPIIQGFANNKVITFSDASDAINQLSLVLPFTLPGDTQELPVAVLSDQPTAVSSILLPEQRQEDKKGVGIPVLLTIVALLVLVVGAIIIFMLKRRRNSKHEVIDDRGASVTKESLSRYLAPKQGNTIVRTARASEADSDSTLLIPHTDESQGISGSDLLTDDMESELDVTAPRKPVMSNKKAQLESNDATVQRIGIASEDSLITCETGVIDELEELRNITQLKHKTQN</sequence>
<feature type="transmembrane region" description="Helical" evidence="1">
    <location>
        <begin position="241"/>
        <end position="265"/>
    </location>
</feature>
<dbReference type="Proteomes" id="UP000250079">
    <property type="component" value="Chromosome"/>
</dbReference>
<organism evidence="3 4">
    <name type="scientific">Granulosicoccus antarcticus IMCC3135</name>
    <dbReference type="NCBI Taxonomy" id="1192854"/>
    <lineage>
        <taxon>Bacteria</taxon>
        <taxon>Pseudomonadati</taxon>
        <taxon>Pseudomonadota</taxon>
        <taxon>Gammaproteobacteria</taxon>
        <taxon>Chromatiales</taxon>
        <taxon>Granulosicoccaceae</taxon>
        <taxon>Granulosicoccus</taxon>
    </lineage>
</organism>
<dbReference type="RefSeq" id="WP_157736151.1">
    <property type="nucleotide sequence ID" value="NZ_CP018632.1"/>
</dbReference>
<evidence type="ECO:0008006" key="5">
    <source>
        <dbReference type="Google" id="ProtNLM"/>
    </source>
</evidence>
<feature type="chain" id="PRO_5016403114" description="VWFA domain-containing protein" evidence="2">
    <location>
        <begin position="27"/>
        <end position="401"/>
    </location>
</feature>
<evidence type="ECO:0000256" key="1">
    <source>
        <dbReference type="SAM" id="Phobius"/>
    </source>
</evidence>
<keyword evidence="1" id="KW-0812">Transmembrane</keyword>
<keyword evidence="4" id="KW-1185">Reference proteome</keyword>
<keyword evidence="1" id="KW-1133">Transmembrane helix</keyword>
<accession>A0A2Z2P3C6</accession>
<protein>
    <recommendedName>
        <fullName evidence="5">VWFA domain-containing protein</fullName>
    </recommendedName>
</protein>
<dbReference type="EMBL" id="CP018632">
    <property type="protein sequence ID" value="ASJ74274.1"/>
    <property type="molecule type" value="Genomic_DNA"/>
</dbReference>
<dbReference type="KEGG" id="gai:IMCC3135_20985"/>
<gene>
    <name evidence="3" type="ORF">IMCC3135_20985</name>
</gene>
<evidence type="ECO:0000256" key="2">
    <source>
        <dbReference type="SAM" id="SignalP"/>
    </source>
</evidence>
<dbReference type="AlphaFoldDB" id="A0A2Z2P3C6"/>
<keyword evidence="1" id="KW-0472">Membrane</keyword>